<dbReference type="InterPro" id="IPR017900">
    <property type="entry name" value="4Fe4S_Fe_S_CS"/>
</dbReference>
<evidence type="ECO:0000259" key="9">
    <source>
        <dbReference type="Pfam" id="PF02589"/>
    </source>
</evidence>
<dbReference type="Gene3D" id="1.10.1060.10">
    <property type="entry name" value="Alpha-helical ferredoxin"/>
    <property type="match status" value="1"/>
</dbReference>
<keyword evidence="6" id="KW-0408">Iron</keyword>
<dbReference type="Pfam" id="PF02589">
    <property type="entry name" value="LUD_dom"/>
    <property type="match status" value="1"/>
</dbReference>
<dbReference type="OrthoDB" id="9782337at2"/>
<keyword evidence="1" id="KW-0813">Transport</keyword>
<dbReference type="InterPro" id="IPR024185">
    <property type="entry name" value="FTHF_cligase-like_sf"/>
</dbReference>
<evidence type="ECO:0000256" key="5">
    <source>
        <dbReference type="ARBA" id="ARBA00022982"/>
    </source>
</evidence>
<evidence type="ECO:0000259" key="11">
    <source>
        <dbReference type="Pfam" id="PF13183"/>
    </source>
</evidence>
<evidence type="ECO:0000256" key="2">
    <source>
        <dbReference type="ARBA" id="ARBA00022485"/>
    </source>
</evidence>
<dbReference type="SUPFAM" id="SSF54862">
    <property type="entry name" value="4Fe-4S ferredoxins"/>
    <property type="match status" value="1"/>
</dbReference>
<feature type="compositionally biased region" description="Polar residues" evidence="8">
    <location>
        <begin position="501"/>
        <end position="512"/>
    </location>
</feature>
<evidence type="ECO:0000256" key="1">
    <source>
        <dbReference type="ARBA" id="ARBA00022448"/>
    </source>
</evidence>
<evidence type="ECO:0000256" key="3">
    <source>
        <dbReference type="ARBA" id="ARBA00022723"/>
    </source>
</evidence>
<dbReference type="EMBL" id="CP013200">
    <property type="protein sequence ID" value="ALO65624.1"/>
    <property type="molecule type" value="Genomic_DNA"/>
</dbReference>
<dbReference type="InterPro" id="IPR004452">
    <property type="entry name" value="LutB/LldF"/>
</dbReference>
<dbReference type="PANTHER" id="PTHR47153">
    <property type="entry name" value="LACTATE UTILIZATION PROTEIN B"/>
    <property type="match status" value="1"/>
</dbReference>
<evidence type="ECO:0000259" key="10">
    <source>
        <dbReference type="Pfam" id="PF11870"/>
    </source>
</evidence>
<proteinExistence type="predicted"/>
<evidence type="ECO:0000313" key="12">
    <source>
        <dbReference type="EMBL" id="ALO65624.1"/>
    </source>
</evidence>
<dbReference type="Proteomes" id="UP000059574">
    <property type="component" value="Chromosome"/>
</dbReference>
<feature type="domain" description="4Fe-4S ferredoxin-type" evidence="11">
    <location>
        <begin position="326"/>
        <end position="395"/>
    </location>
</feature>
<evidence type="ECO:0000256" key="7">
    <source>
        <dbReference type="ARBA" id="ARBA00023014"/>
    </source>
</evidence>
<dbReference type="PANTHER" id="PTHR47153:SF2">
    <property type="entry name" value="LACTATE UTILIZATION PROTEIN B"/>
    <property type="match status" value="1"/>
</dbReference>
<protein>
    <submittedName>
        <fullName evidence="12">(4Fe-4S)-binding protein</fullName>
    </submittedName>
</protein>
<dbReference type="Pfam" id="PF13183">
    <property type="entry name" value="Fer4_8"/>
    <property type="match status" value="1"/>
</dbReference>
<dbReference type="RefSeq" id="WP_062286235.1">
    <property type="nucleotide sequence ID" value="NZ_CP013200.1"/>
</dbReference>
<feature type="domain" description="Lactate utilization protein B C-terminal" evidence="10">
    <location>
        <begin position="422"/>
        <end position="489"/>
    </location>
</feature>
<name>A0A0S2LWE9_9MICC</name>
<dbReference type="GO" id="GO:0051539">
    <property type="term" value="F:4 iron, 4 sulfur cluster binding"/>
    <property type="evidence" value="ECO:0007669"/>
    <property type="project" value="UniProtKB-KW"/>
</dbReference>
<dbReference type="InterPro" id="IPR024569">
    <property type="entry name" value="LutB_C"/>
</dbReference>
<dbReference type="InterPro" id="IPR037171">
    <property type="entry name" value="NagB/RpiA_transferase-like"/>
</dbReference>
<dbReference type="InterPro" id="IPR009051">
    <property type="entry name" value="Helical_ferredxn"/>
</dbReference>
<dbReference type="AlphaFoldDB" id="A0A0S2LWE9"/>
<dbReference type="SUPFAM" id="SSF100950">
    <property type="entry name" value="NagB/RpiA/CoA transferase-like"/>
    <property type="match status" value="1"/>
</dbReference>
<dbReference type="NCBIfam" id="TIGR00273">
    <property type="entry name" value="LutB/LldF family L-lactate oxidation iron-sulfur protein"/>
    <property type="match status" value="1"/>
</dbReference>
<dbReference type="Pfam" id="PF11870">
    <property type="entry name" value="LutB_C"/>
    <property type="match status" value="1"/>
</dbReference>
<keyword evidence="3" id="KW-0479">Metal-binding</keyword>
<reference evidence="12 13" key="2">
    <citation type="journal article" date="2016" name="J. Biotechnol.">
        <title>Complete genome sequence of Arthrobacter alpinus ERGS4:06, a yellow pigmented bacterium tolerant to cold and radiations isolated from Sikkim Himalaya.</title>
        <authorList>
            <person name="Kumar R."/>
            <person name="Singh D."/>
            <person name="Swarnkar M.K."/>
            <person name="Singh A.K."/>
            <person name="Kumar S."/>
        </authorList>
    </citation>
    <scope>NUCLEOTIDE SEQUENCE [LARGE SCALE GENOMIC DNA]</scope>
    <source>
        <strain evidence="12 13">ERGS4:06</strain>
    </source>
</reference>
<reference evidence="13" key="1">
    <citation type="submission" date="2015-11" db="EMBL/GenBank/DDBJ databases">
        <authorList>
            <person name="Kumar R."/>
            <person name="Singh D."/>
            <person name="Swarnkar M.K."/>
            <person name="Singh A.K."/>
            <person name="Kumar S."/>
        </authorList>
    </citation>
    <scope>NUCLEOTIDE SEQUENCE [LARGE SCALE GENOMIC DNA]</scope>
    <source>
        <strain evidence="13">ERGS4:06</strain>
    </source>
</reference>
<keyword evidence="7" id="KW-0411">Iron-sulfur</keyword>
<keyword evidence="2" id="KW-0004">4Fe-4S</keyword>
<dbReference type="Gene3D" id="3.40.50.10420">
    <property type="entry name" value="NagB/RpiA/CoA transferase-like"/>
    <property type="match status" value="1"/>
</dbReference>
<feature type="region of interest" description="Disordered" evidence="8">
    <location>
        <begin position="469"/>
        <end position="512"/>
    </location>
</feature>
<evidence type="ECO:0000256" key="6">
    <source>
        <dbReference type="ARBA" id="ARBA00023004"/>
    </source>
</evidence>
<evidence type="ECO:0000313" key="13">
    <source>
        <dbReference type="Proteomes" id="UP000059574"/>
    </source>
</evidence>
<accession>A0A0S2LWE9</accession>
<keyword evidence="5" id="KW-0249">Electron transport</keyword>
<gene>
    <name evidence="12" type="ORF">AS189_02870</name>
</gene>
<organism evidence="12 13">
    <name type="scientific">Arthrobacter alpinus</name>
    <dbReference type="NCBI Taxonomy" id="656366"/>
    <lineage>
        <taxon>Bacteria</taxon>
        <taxon>Bacillati</taxon>
        <taxon>Actinomycetota</taxon>
        <taxon>Actinomycetes</taxon>
        <taxon>Micrococcales</taxon>
        <taxon>Micrococcaceae</taxon>
        <taxon>Arthrobacter</taxon>
    </lineage>
</organism>
<dbReference type="GO" id="GO:0006089">
    <property type="term" value="P:lactate metabolic process"/>
    <property type="evidence" value="ECO:0007669"/>
    <property type="project" value="InterPro"/>
</dbReference>
<keyword evidence="4" id="KW-0677">Repeat</keyword>
<evidence type="ECO:0000256" key="4">
    <source>
        <dbReference type="ARBA" id="ARBA00022737"/>
    </source>
</evidence>
<dbReference type="InterPro" id="IPR017896">
    <property type="entry name" value="4Fe4S_Fe-S-bd"/>
</dbReference>
<evidence type="ECO:0000256" key="8">
    <source>
        <dbReference type="SAM" id="MobiDB-lite"/>
    </source>
</evidence>
<dbReference type="PROSITE" id="PS00198">
    <property type="entry name" value="4FE4S_FER_1"/>
    <property type="match status" value="1"/>
</dbReference>
<dbReference type="GO" id="GO:0046872">
    <property type="term" value="F:metal ion binding"/>
    <property type="evidence" value="ECO:0007669"/>
    <property type="project" value="UniProtKB-KW"/>
</dbReference>
<sequence length="512" mass="55624">MSSNTFLGMPSLPVFGHGNLNATEPFPKAAHRELGNEQLRANLGHATHTIRDKRLKVVAELPDWEQMRDAGSAIKNATMANLPALLDQFEANFTARGGIIHWARDAQEANEIVTALIRETGETEVVKVKSMATQEIGLNEYLEEQGIAAFETDLAELIVQLDHDKPSHILVPAIHKNRSQVREIFLREMPVVDPNLTDEPARLAEAARTHLRKKFLSAKVAVSGANFGLADTGTLTVVESEGNGRMCLTLPETLITVMGIEKLLPTWQDLEVFMQLLPRSSTGERMNPYTSLWTGVTPGDGPQNVHLVMLDNGRTAALADEYGRTALNCIRCSACMNVCPVYERTGGHAYGSTYPGPIGAILSPLMTGIKSEENSSLPYASSLCGACFDACPVKINIPEILVHLRGEDVDSKRSKVKIPTQMDLMMKGAEWAFSKGSHLGLLEKGLPLGKLAAGRAKVIKRLPGIAGGWTQSRDIPAPPSQSFRQWWDKDHQPSAAVVPGTGTSNSSEGEQA</sequence>
<feature type="domain" description="LUD" evidence="9">
    <location>
        <begin position="86"/>
        <end position="295"/>
    </location>
</feature>
<dbReference type="InterPro" id="IPR003741">
    <property type="entry name" value="LUD_dom"/>
</dbReference>